<gene>
    <name evidence="2" type="ORF">FF104_04250</name>
</gene>
<accession>A0AAP9UDI7</accession>
<dbReference type="PROSITE" id="PS50943">
    <property type="entry name" value="HTH_CROC1"/>
    <property type="match status" value="1"/>
</dbReference>
<dbReference type="EMBL" id="CP040626">
    <property type="protein sequence ID" value="QMW90185.1"/>
    <property type="molecule type" value="Genomic_DNA"/>
</dbReference>
<dbReference type="SMART" id="SM00530">
    <property type="entry name" value="HTH_XRE"/>
    <property type="match status" value="1"/>
</dbReference>
<dbReference type="Proteomes" id="UP000515243">
    <property type="component" value="Chromosome 1"/>
</dbReference>
<dbReference type="CDD" id="cd00093">
    <property type="entry name" value="HTH_XRE"/>
    <property type="match status" value="1"/>
</dbReference>
<sequence length="119" mass="14405">MCLQYCLYELVIFIHCKHYVPCCTLIIHSKSLSITQLSDYIRQWRRSMIRSKRREIGLSQSELARRIRKNKSYVSRLERKVNNYHPSMDVIKKMSKELKCCPIELFIFFADIDCEYFKK</sequence>
<dbReference type="InterPro" id="IPR010982">
    <property type="entry name" value="Lambda_DNA-bd_dom_sf"/>
</dbReference>
<name>A0AAP9UDI7_CLOBU</name>
<organism evidence="2 3">
    <name type="scientific">Clostridium butyricum</name>
    <dbReference type="NCBI Taxonomy" id="1492"/>
    <lineage>
        <taxon>Bacteria</taxon>
        <taxon>Bacillati</taxon>
        <taxon>Bacillota</taxon>
        <taxon>Clostridia</taxon>
        <taxon>Eubacteriales</taxon>
        <taxon>Clostridiaceae</taxon>
        <taxon>Clostridium</taxon>
    </lineage>
</organism>
<dbReference type="AlphaFoldDB" id="A0AAP9UDI7"/>
<dbReference type="Gene3D" id="1.10.260.40">
    <property type="entry name" value="lambda repressor-like DNA-binding domains"/>
    <property type="match status" value="1"/>
</dbReference>
<evidence type="ECO:0000313" key="2">
    <source>
        <dbReference type="EMBL" id="QMW90185.1"/>
    </source>
</evidence>
<dbReference type="SUPFAM" id="SSF47413">
    <property type="entry name" value="lambda repressor-like DNA-binding domains"/>
    <property type="match status" value="1"/>
</dbReference>
<feature type="domain" description="HTH cro/C1-type" evidence="1">
    <location>
        <begin position="49"/>
        <end position="106"/>
    </location>
</feature>
<evidence type="ECO:0000259" key="1">
    <source>
        <dbReference type="PROSITE" id="PS50943"/>
    </source>
</evidence>
<dbReference type="GO" id="GO:0003677">
    <property type="term" value="F:DNA binding"/>
    <property type="evidence" value="ECO:0007669"/>
    <property type="project" value="InterPro"/>
</dbReference>
<dbReference type="Pfam" id="PF01381">
    <property type="entry name" value="HTH_3"/>
    <property type="match status" value="1"/>
</dbReference>
<dbReference type="InterPro" id="IPR001387">
    <property type="entry name" value="Cro/C1-type_HTH"/>
</dbReference>
<proteinExistence type="predicted"/>
<evidence type="ECO:0000313" key="3">
    <source>
        <dbReference type="Proteomes" id="UP000515243"/>
    </source>
</evidence>
<reference evidence="2 3" key="1">
    <citation type="submission" date="2019-05" db="EMBL/GenBank/DDBJ databases">
        <authorList>
            <person name="Schori C."/>
            <person name="Ahrens C."/>
        </authorList>
    </citation>
    <scope>NUCLEOTIDE SEQUENCE [LARGE SCALE GENOMIC DNA]</scope>
    <source>
        <strain evidence="2 3">DSM 10702</strain>
    </source>
</reference>
<protein>
    <submittedName>
        <fullName evidence="2">Helix-turn-helix transcriptional regulator</fullName>
    </submittedName>
</protein>